<reference evidence="5 6" key="1">
    <citation type="submission" date="2023-10" db="EMBL/GenBank/DDBJ databases">
        <title>Rubellicoccus peritrichatus gen. nov., sp. nov., isolated from an algae of coral reef tank.</title>
        <authorList>
            <person name="Luo J."/>
        </authorList>
    </citation>
    <scope>NUCLEOTIDE SEQUENCE [LARGE SCALE GENOMIC DNA]</scope>
    <source>
        <strain evidence="5 6">CR14</strain>
    </source>
</reference>
<keyword evidence="1" id="KW-0805">Transcription regulation</keyword>
<feature type="domain" description="HTH arsR-type" evidence="4">
    <location>
        <begin position="1"/>
        <end position="89"/>
    </location>
</feature>
<evidence type="ECO:0000256" key="3">
    <source>
        <dbReference type="ARBA" id="ARBA00023163"/>
    </source>
</evidence>
<dbReference type="PRINTS" id="PR00778">
    <property type="entry name" value="HTHARSR"/>
</dbReference>
<keyword evidence="2" id="KW-0238">DNA-binding</keyword>
<gene>
    <name evidence="5" type="ORF">RZN69_19825</name>
</gene>
<dbReference type="PANTHER" id="PTHR43132">
    <property type="entry name" value="ARSENICAL RESISTANCE OPERON REPRESSOR ARSR-RELATED"/>
    <property type="match status" value="1"/>
</dbReference>
<dbReference type="SUPFAM" id="SSF46785">
    <property type="entry name" value="Winged helix' DNA-binding domain"/>
    <property type="match status" value="1"/>
</dbReference>
<keyword evidence="6" id="KW-1185">Reference proteome</keyword>
<dbReference type="InterPro" id="IPR001845">
    <property type="entry name" value="HTH_ArsR_DNA-bd_dom"/>
</dbReference>
<keyword evidence="3" id="KW-0804">Transcription</keyword>
<dbReference type="SMART" id="SM00418">
    <property type="entry name" value="HTH_ARSR"/>
    <property type="match status" value="1"/>
</dbReference>
<dbReference type="Gene3D" id="1.10.10.10">
    <property type="entry name" value="Winged helix-like DNA-binding domain superfamily/Winged helix DNA-binding domain"/>
    <property type="match status" value="1"/>
</dbReference>
<protein>
    <submittedName>
        <fullName evidence="5">Metalloregulator ArsR/SmtB family transcription factor</fullName>
    </submittedName>
</protein>
<dbReference type="KEGG" id="puo:RZN69_19825"/>
<dbReference type="InterPro" id="IPR036390">
    <property type="entry name" value="WH_DNA-bd_sf"/>
</dbReference>
<dbReference type="NCBIfam" id="NF033788">
    <property type="entry name" value="HTH_metalloreg"/>
    <property type="match status" value="1"/>
</dbReference>
<dbReference type="RefSeq" id="WP_317833117.1">
    <property type="nucleotide sequence ID" value="NZ_CP136920.1"/>
</dbReference>
<dbReference type="Proteomes" id="UP001304300">
    <property type="component" value="Chromosome"/>
</dbReference>
<dbReference type="Pfam" id="PF01022">
    <property type="entry name" value="HTH_5"/>
    <property type="match status" value="1"/>
</dbReference>
<name>A0AAQ3LF89_9BACT</name>
<organism evidence="5 6">
    <name type="scientific">Rubellicoccus peritrichatus</name>
    <dbReference type="NCBI Taxonomy" id="3080537"/>
    <lineage>
        <taxon>Bacteria</taxon>
        <taxon>Pseudomonadati</taxon>
        <taxon>Verrucomicrobiota</taxon>
        <taxon>Opitutia</taxon>
        <taxon>Puniceicoccales</taxon>
        <taxon>Cerasicoccaceae</taxon>
        <taxon>Rubellicoccus</taxon>
    </lineage>
</organism>
<evidence type="ECO:0000259" key="4">
    <source>
        <dbReference type="PROSITE" id="PS50987"/>
    </source>
</evidence>
<dbReference type="GO" id="GO:0003677">
    <property type="term" value="F:DNA binding"/>
    <property type="evidence" value="ECO:0007669"/>
    <property type="project" value="UniProtKB-KW"/>
</dbReference>
<dbReference type="GO" id="GO:0003700">
    <property type="term" value="F:DNA-binding transcription factor activity"/>
    <property type="evidence" value="ECO:0007669"/>
    <property type="project" value="InterPro"/>
</dbReference>
<dbReference type="EMBL" id="CP136920">
    <property type="protein sequence ID" value="WOO40879.1"/>
    <property type="molecule type" value="Genomic_DNA"/>
</dbReference>
<dbReference type="CDD" id="cd00090">
    <property type="entry name" value="HTH_ARSR"/>
    <property type="match status" value="1"/>
</dbReference>
<evidence type="ECO:0000256" key="2">
    <source>
        <dbReference type="ARBA" id="ARBA00023125"/>
    </source>
</evidence>
<sequence length="127" mass="14366">MEIIEVYKCLCDIQRLRILNLLKGGPLCVCHLIEVLDAGSVKISKQLRYMKELGMVEVTREANWMIYSLPQPPNPLVIQNLKCLQDCADEHVCFGDDLKKRAEILARIESEQSNCPQSVLSANSECC</sequence>
<dbReference type="AlphaFoldDB" id="A0AAQ3LF89"/>
<accession>A0AAQ3LF89</accession>
<dbReference type="PANTHER" id="PTHR43132:SF2">
    <property type="entry name" value="ARSENICAL RESISTANCE OPERON REPRESSOR ARSR-RELATED"/>
    <property type="match status" value="1"/>
</dbReference>
<dbReference type="InterPro" id="IPR051011">
    <property type="entry name" value="Metal_resp_trans_reg"/>
</dbReference>
<evidence type="ECO:0000256" key="1">
    <source>
        <dbReference type="ARBA" id="ARBA00023015"/>
    </source>
</evidence>
<dbReference type="InterPro" id="IPR036388">
    <property type="entry name" value="WH-like_DNA-bd_sf"/>
</dbReference>
<dbReference type="InterPro" id="IPR011991">
    <property type="entry name" value="ArsR-like_HTH"/>
</dbReference>
<evidence type="ECO:0000313" key="5">
    <source>
        <dbReference type="EMBL" id="WOO40879.1"/>
    </source>
</evidence>
<evidence type="ECO:0000313" key="6">
    <source>
        <dbReference type="Proteomes" id="UP001304300"/>
    </source>
</evidence>
<proteinExistence type="predicted"/>
<dbReference type="PROSITE" id="PS50987">
    <property type="entry name" value="HTH_ARSR_2"/>
    <property type="match status" value="1"/>
</dbReference>